<dbReference type="GO" id="GO:0046872">
    <property type="term" value="F:metal ion binding"/>
    <property type="evidence" value="ECO:0007669"/>
    <property type="project" value="UniProtKB-KW"/>
</dbReference>
<dbReference type="RefSeq" id="WP_210759235.1">
    <property type="nucleotide sequence ID" value="NZ_CP060139.1"/>
</dbReference>
<dbReference type="Gene3D" id="3.40.390.10">
    <property type="entry name" value="Collagenase (Catalytic Domain)"/>
    <property type="match status" value="1"/>
</dbReference>
<evidence type="ECO:0000256" key="1">
    <source>
        <dbReference type="ARBA" id="ARBA00001947"/>
    </source>
</evidence>
<evidence type="ECO:0000313" key="8">
    <source>
        <dbReference type="Proteomes" id="UP000516305"/>
    </source>
</evidence>
<keyword evidence="2 7" id="KW-0645">Protease</keyword>
<evidence type="ECO:0000256" key="4">
    <source>
        <dbReference type="ARBA" id="ARBA00022801"/>
    </source>
</evidence>
<organism evidence="7 8">
    <name type="scientific">Croceimicrobium hydrocarbonivorans</name>
    <dbReference type="NCBI Taxonomy" id="2761580"/>
    <lineage>
        <taxon>Bacteria</taxon>
        <taxon>Pseudomonadati</taxon>
        <taxon>Bacteroidota</taxon>
        <taxon>Flavobacteriia</taxon>
        <taxon>Flavobacteriales</taxon>
        <taxon>Owenweeksiaceae</taxon>
        <taxon>Croceimicrobium</taxon>
    </lineage>
</organism>
<accession>A0A7H0VG60</accession>
<dbReference type="InterPro" id="IPR012962">
    <property type="entry name" value="Pept_M54_archaemetzincn"/>
</dbReference>
<proteinExistence type="predicted"/>
<evidence type="ECO:0000313" key="7">
    <source>
        <dbReference type="EMBL" id="QNR24708.1"/>
    </source>
</evidence>
<evidence type="ECO:0000256" key="6">
    <source>
        <dbReference type="ARBA" id="ARBA00023049"/>
    </source>
</evidence>
<reference evidence="7 8" key="1">
    <citation type="submission" date="2020-08" db="EMBL/GenBank/DDBJ databases">
        <title>Croceimicrobium hydrocarbonivorans gen. nov., sp. nov., a novel marine bacterium isolated from a bacterial consortium that degrades polyethylene terephthalate.</title>
        <authorList>
            <person name="Liu R."/>
        </authorList>
    </citation>
    <scope>NUCLEOTIDE SEQUENCE [LARGE SCALE GENOMIC DNA]</scope>
    <source>
        <strain evidence="7 8">A20-9</strain>
    </source>
</reference>
<gene>
    <name evidence="7" type="ORF">H4K34_02365</name>
</gene>
<keyword evidence="8" id="KW-1185">Reference proteome</keyword>
<dbReference type="Proteomes" id="UP000516305">
    <property type="component" value="Chromosome"/>
</dbReference>
<comment type="cofactor">
    <cofactor evidence="1">
        <name>Zn(2+)</name>
        <dbReference type="ChEBI" id="CHEBI:29105"/>
    </cofactor>
</comment>
<sequence length="223" mass="25342">MKVLRNLIPIVLILALSLSLRPVRDWLGNIFPKKIEKRSLALQPYGNFVPEWSAEIKRSLEATYPMRFHLLESRDLPETAFVNIKSPRYRADSLLRDLARIKADTLDHILGLCTRDISTTKRDRQGQVKKPESRYADWGVFGLGQRPGVAAIVSSFRLMRPPKELFLDRLKKVSIHEVGHNLGLKHCAELNCVMADAAESLSTVDQVGFELCKKCKHEIGLKD</sequence>
<keyword evidence="4" id="KW-0378">Hydrolase</keyword>
<dbReference type="GO" id="GO:0006508">
    <property type="term" value="P:proteolysis"/>
    <property type="evidence" value="ECO:0007669"/>
    <property type="project" value="UniProtKB-KW"/>
</dbReference>
<keyword evidence="6 7" id="KW-0482">Metalloprotease</keyword>
<dbReference type="KEGG" id="chyd:H4K34_02365"/>
<protein>
    <submittedName>
        <fullName evidence="7">Zinc-dependent metalloprotease</fullName>
    </submittedName>
</protein>
<name>A0A7H0VG60_9FLAO</name>
<evidence type="ECO:0000256" key="5">
    <source>
        <dbReference type="ARBA" id="ARBA00022833"/>
    </source>
</evidence>
<dbReference type="PANTHER" id="PTHR15910">
    <property type="entry name" value="ARCHAEMETZINCIN"/>
    <property type="match status" value="1"/>
</dbReference>
<keyword evidence="3" id="KW-0479">Metal-binding</keyword>
<dbReference type="Pfam" id="PF07998">
    <property type="entry name" value="Peptidase_M54"/>
    <property type="match status" value="1"/>
</dbReference>
<dbReference type="SUPFAM" id="SSF55486">
    <property type="entry name" value="Metalloproteases ('zincins'), catalytic domain"/>
    <property type="match status" value="1"/>
</dbReference>
<keyword evidence="5" id="KW-0862">Zinc</keyword>
<evidence type="ECO:0000256" key="2">
    <source>
        <dbReference type="ARBA" id="ARBA00022670"/>
    </source>
</evidence>
<dbReference type="CDD" id="cd11375">
    <property type="entry name" value="Peptidase_M54"/>
    <property type="match status" value="1"/>
</dbReference>
<dbReference type="EMBL" id="CP060139">
    <property type="protein sequence ID" value="QNR24708.1"/>
    <property type="molecule type" value="Genomic_DNA"/>
</dbReference>
<dbReference type="AlphaFoldDB" id="A0A7H0VG60"/>
<dbReference type="InterPro" id="IPR024079">
    <property type="entry name" value="MetalloPept_cat_dom_sf"/>
</dbReference>
<dbReference type="GO" id="GO:0008237">
    <property type="term" value="F:metallopeptidase activity"/>
    <property type="evidence" value="ECO:0007669"/>
    <property type="project" value="UniProtKB-KW"/>
</dbReference>
<evidence type="ECO:0000256" key="3">
    <source>
        <dbReference type="ARBA" id="ARBA00022723"/>
    </source>
</evidence>
<dbReference type="PANTHER" id="PTHR15910:SF1">
    <property type="entry name" value="ARCHAEMETZINCIN-2"/>
    <property type="match status" value="1"/>
</dbReference>